<protein>
    <submittedName>
        <fullName evidence="2">Uncharacterized protein</fullName>
    </submittedName>
</protein>
<evidence type="ECO:0000313" key="2">
    <source>
        <dbReference type="EMBL" id="KAK7271227.1"/>
    </source>
</evidence>
<evidence type="ECO:0000256" key="1">
    <source>
        <dbReference type="SAM" id="MobiDB-lite"/>
    </source>
</evidence>
<feature type="region of interest" description="Disordered" evidence="1">
    <location>
        <begin position="151"/>
        <end position="170"/>
    </location>
</feature>
<sequence length="170" mass="17952">MRSSKSVVHDSPTHSGTSVIENLLKSSKTPYSATHGVRSHSSLMKSLMKSTVVPDSGVISHTSVVDNFIKTTTISHPSSTTPNSATHNVRSPTSVVDDLIKTAKKGSLTFAPLVDPFSDYLKKKKIVHKTDGYGDKEGLGDETGLGAIASSSVKNARGSDNNPLANVHPV</sequence>
<organism evidence="2 3">
    <name type="scientific">Clitoria ternatea</name>
    <name type="common">Butterfly pea</name>
    <dbReference type="NCBI Taxonomy" id="43366"/>
    <lineage>
        <taxon>Eukaryota</taxon>
        <taxon>Viridiplantae</taxon>
        <taxon>Streptophyta</taxon>
        <taxon>Embryophyta</taxon>
        <taxon>Tracheophyta</taxon>
        <taxon>Spermatophyta</taxon>
        <taxon>Magnoliopsida</taxon>
        <taxon>eudicotyledons</taxon>
        <taxon>Gunneridae</taxon>
        <taxon>Pentapetalae</taxon>
        <taxon>rosids</taxon>
        <taxon>fabids</taxon>
        <taxon>Fabales</taxon>
        <taxon>Fabaceae</taxon>
        <taxon>Papilionoideae</taxon>
        <taxon>50 kb inversion clade</taxon>
        <taxon>NPAAA clade</taxon>
        <taxon>indigoferoid/millettioid clade</taxon>
        <taxon>Phaseoleae</taxon>
        <taxon>Clitoria</taxon>
    </lineage>
</organism>
<reference evidence="2 3" key="1">
    <citation type="submission" date="2024-01" db="EMBL/GenBank/DDBJ databases">
        <title>The genomes of 5 underutilized Papilionoideae crops provide insights into root nodulation and disease resistance.</title>
        <authorList>
            <person name="Yuan L."/>
        </authorList>
    </citation>
    <scope>NUCLEOTIDE SEQUENCE [LARGE SCALE GENOMIC DNA]</scope>
    <source>
        <strain evidence="2">LY-2023</strain>
        <tissue evidence="2">Leaf</tissue>
    </source>
</reference>
<name>A0AAN9F799_CLITE</name>
<dbReference type="Proteomes" id="UP001359559">
    <property type="component" value="Unassembled WGS sequence"/>
</dbReference>
<dbReference type="EMBL" id="JAYKXN010000007">
    <property type="protein sequence ID" value="KAK7271227.1"/>
    <property type="molecule type" value="Genomic_DNA"/>
</dbReference>
<keyword evidence="3" id="KW-1185">Reference proteome</keyword>
<gene>
    <name evidence="2" type="ORF">RJT34_26952</name>
</gene>
<evidence type="ECO:0000313" key="3">
    <source>
        <dbReference type="Proteomes" id="UP001359559"/>
    </source>
</evidence>
<accession>A0AAN9F799</accession>
<feature type="compositionally biased region" description="Polar residues" evidence="1">
    <location>
        <begin position="151"/>
        <end position="164"/>
    </location>
</feature>
<dbReference type="AlphaFoldDB" id="A0AAN9F799"/>
<proteinExistence type="predicted"/>
<comment type="caution">
    <text evidence="2">The sequence shown here is derived from an EMBL/GenBank/DDBJ whole genome shotgun (WGS) entry which is preliminary data.</text>
</comment>